<dbReference type="Proteomes" id="UP000308600">
    <property type="component" value="Unassembled WGS sequence"/>
</dbReference>
<gene>
    <name evidence="1" type="ORF">BDN72DRAFT_115583</name>
</gene>
<reference evidence="1 2" key="1">
    <citation type="journal article" date="2019" name="Nat. Ecol. Evol.">
        <title>Megaphylogeny resolves global patterns of mushroom evolution.</title>
        <authorList>
            <person name="Varga T."/>
            <person name="Krizsan K."/>
            <person name="Foldi C."/>
            <person name="Dima B."/>
            <person name="Sanchez-Garcia M."/>
            <person name="Sanchez-Ramirez S."/>
            <person name="Szollosi G.J."/>
            <person name="Szarkandi J.G."/>
            <person name="Papp V."/>
            <person name="Albert L."/>
            <person name="Andreopoulos W."/>
            <person name="Angelini C."/>
            <person name="Antonin V."/>
            <person name="Barry K.W."/>
            <person name="Bougher N.L."/>
            <person name="Buchanan P."/>
            <person name="Buyck B."/>
            <person name="Bense V."/>
            <person name="Catcheside P."/>
            <person name="Chovatia M."/>
            <person name="Cooper J."/>
            <person name="Damon W."/>
            <person name="Desjardin D."/>
            <person name="Finy P."/>
            <person name="Geml J."/>
            <person name="Haridas S."/>
            <person name="Hughes K."/>
            <person name="Justo A."/>
            <person name="Karasinski D."/>
            <person name="Kautmanova I."/>
            <person name="Kiss B."/>
            <person name="Kocsube S."/>
            <person name="Kotiranta H."/>
            <person name="LaButti K.M."/>
            <person name="Lechner B.E."/>
            <person name="Liimatainen K."/>
            <person name="Lipzen A."/>
            <person name="Lukacs Z."/>
            <person name="Mihaltcheva S."/>
            <person name="Morgado L.N."/>
            <person name="Niskanen T."/>
            <person name="Noordeloos M.E."/>
            <person name="Ohm R.A."/>
            <person name="Ortiz-Santana B."/>
            <person name="Ovrebo C."/>
            <person name="Racz N."/>
            <person name="Riley R."/>
            <person name="Savchenko A."/>
            <person name="Shiryaev A."/>
            <person name="Soop K."/>
            <person name="Spirin V."/>
            <person name="Szebenyi C."/>
            <person name="Tomsovsky M."/>
            <person name="Tulloss R.E."/>
            <person name="Uehling J."/>
            <person name="Grigoriev I.V."/>
            <person name="Vagvolgyi C."/>
            <person name="Papp T."/>
            <person name="Martin F.M."/>
            <person name="Miettinen O."/>
            <person name="Hibbett D.S."/>
            <person name="Nagy L.G."/>
        </authorList>
    </citation>
    <scope>NUCLEOTIDE SEQUENCE [LARGE SCALE GENOMIC DNA]</scope>
    <source>
        <strain evidence="1 2">NL-1719</strain>
    </source>
</reference>
<name>A0ACD3AMS4_9AGAR</name>
<evidence type="ECO:0000313" key="1">
    <source>
        <dbReference type="EMBL" id="TFK67075.1"/>
    </source>
</evidence>
<proteinExistence type="predicted"/>
<evidence type="ECO:0000313" key="2">
    <source>
        <dbReference type="Proteomes" id="UP000308600"/>
    </source>
</evidence>
<sequence length="601" mass="61767">MLNMYSGPKTDAGRDFQQVYPQFNEAVQVPWAEFLHARYQEELLKRSLLPPPSVFITPPQASLTGLLQLDDSNGPSHASTSKQDCYKSSDEDSSDEGSSDEGLDLDADAVGAQMAFNLDMEGRQEEVDISGVATPVILAGPSVISILPVGPTSTFPAPPPYTASTSQLANSAIDPQLTAVDSALASQFQKFNIPLPGTLKQPPGGPTEPIEFAMLEMAQQSESAQASLDADNPHPHPSWQAAAKRLKSSEKRKKTTQANKNRRAELVVKSKLAMGMPAIPSPIPTMFDSPATPAIEVVSIMTTADFPVLQAAPTPNVVGSPCPFTTPNNIAVSTPTSTIIPTVSTPLTPASSPVTVTAPTATVAPITTTPTNIVPTTTAIPTITATTAATVPTVTSTPTPAVLAVTVAPTPTIPTVPSAALTVPATAIPTAPAAPTVPAAAVPIAPAAVPIAPAATAPAAPTASVPIAPTTAIATIVPTITVVATSNDTQLSGPATPVITAAATLLSQLLAESNTPIVGLGSADGLPSPNITVPQATPNSTTFDVLGTQSPIPSSTIQVRKGAKKRQNAPEPSTDEPPKPKAKRARPTPIGPLRRSTRDKK</sequence>
<accession>A0ACD3AMS4</accession>
<protein>
    <submittedName>
        <fullName evidence="1">Uncharacterized protein</fullName>
    </submittedName>
</protein>
<organism evidence="1 2">
    <name type="scientific">Pluteus cervinus</name>
    <dbReference type="NCBI Taxonomy" id="181527"/>
    <lineage>
        <taxon>Eukaryota</taxon>
        <taxon>Fungi</taxon>
        <taxon>Dikarya</taxon>
        <taxon>Basidiomycota</taxon>
        <taxon>Agaricomycotina</taxon>
        <taxon>Agaricomycetes</taxon>
        <taxon>Agaricomycetidae</taxon>
        <taxon>Agaricales</taxon>
        <taxon>Pluteineae</taxon>
        <taxon>Pluteaceae</taxon>
        <taxon>Pluteus</taxon>
    </lineage>
</organism>
<keyword evidence="2" id="KW-1185">Reference proteome</keyword>
<dbReference type="EMBL" id="ML208386">
    <property type="protein sequence ID" value="TFK67075.1"/>
    <property type="molecule type" value="Genomic_DNA"/>
</dbReference>